<dbReference type="SUPFAM" id="SSF53335">
    <property type="entry name" value="S-adenosyl-L-methionine-dependent methyltransferases"/>
    <property type="match status" value="1"/>
</dbReference>
<evidence type="ECO:0000259" key="1">
    <source>
        <dbReference type="Pfam" id="PF13649"/>
    </source>
</evidence>
<dbReference type="GO" id="GO:0032259">
    <property type="term" value="P:methylation"/>
    <property type="evidence" value="ECO:0007669"/>
    <property type="project" value="UniProtKB-KW"/>
</dbReference>
<sequence>MNTFFDASVWEKAWKEDRNTAINKMLNAGMDPTRVFDKRAVSFNKEVFSEGGKKRTHRILSWIEGQNVDFNGMTVLDIGAASGGFSVAFAERGARVTAVEPNGPLRELLQKNIQDLPEGSVEVIAEPFEDIDLEGRGWLNKFDLVFVSMCPVITDWDGAERVLSCARGYCYISMPAGRREHSLLDDVRTLVTQEPIRDEIMEFAYLLHLLYLKGYSFESILSREVKTTKSDLEIANKEVINWLKIHGLPADENSLSIITEYMQQTYPDGQVEYQEGGRFGKVLIRLQDLNMYTRKPRQA</sequence>
<organism evidence="2 3">
    <name type="scientific">Paenibacillus agaridevorans</name>
    <dbReference type="NCBI Taxonomy" id="171404"/>
    <lineage>
        <taxon>Bacteria</taxon>
        <taxon>Bacillati</taxon>
        <taxon>Bacillota</taxon>
        <taxon>Bacilli</taxon>
        <taxon>Bacillales</taxon>
        <taxon>Paenibacillaceae</taxon>
        <taxon>Paenibacillus</taxon>
    </lineage>
</organism>
<keyword evidence="2" id="KW-0489">Methyltransferase</keyword>
<keyword evidence="2" id="KW-0808">Transferase</keyword>
<dbReference type="GO" id="GO:0008168">
    <property type="term" value="F:methyltransferase activity"/>
    <property type="evidence" value="ECO:0007669"/>
    <property type="project" value="UniProtKB-KW"/>
</dbReference>
<dbReference type="InterPro" id="IPR029063">
    <property type="entry name" value="SAM-dependent_MTases_sf"/>
</dbReference>
<dbReference type="Gene3D" id="3.40.50.150">
    <property type="entry name" value="Vaccinia Virus protein VP39"/>
    <property type="match status" value="1"/>
</dbReference>
<feature type="domain" description="Methyltransferase" evidence="1">
    <location>
        <begin position="75"/>
        <end position="164"/>
    </location>
</feature>
<name>A0A2R5ELP8_9BACL</name>
<protein>
    <submittedName>
        <fullName evidence="2">SAM-dependent methyltransferase</fullName>
    </submittedName>
</protein>
<evidence type="ECO:0000313" key="2">
    <source>
        <dbReference type="EMBL" id="GBG07562.1"/>
    </source>
</evidence>
<evidence type="ECO:0000313" key="3">
    <source>
        <dbReference type="Proteomes" id="UP000245202"/>
    </source>
</evidence>
<proteinExistence type="predicted"/>
<dbReference type="EMBL" id="BDQX01000098">
    <property type="protein sequence ID" value="GBG07562.1"/>
    <property type="molecule type" value="Genomic_DNA"/>
</dbReference>
<keyword evidence="3" id="KW-1185">Reference proteome</keyword>
<reference evidence="2 3" key="1">
    <citation type="submission" date="2017-08" db="EMBL/GenBank/DDBJ databases">
        <title>Substantial Increase in Enzyme Production by Combined Drug-Resistance Mutations in Paenibacillus agaridevorans.</title>
        <authorList>
            <person name="Tanaka Y."/>
            <person name="Funane K."/>
            <person name="Hosaka T."/>
            <person name="Shiwa Y."/>
            <person name="Fujita N."/>
            <person name="Miyazaki T."/>
            <person name="Yoshikawa H."/>
            <person name="Murakami K."/>
            <person name="Kasahara K."/>
            <person name="Inaoka T."/>
            <person name="Hiraga Y."/>
            <person name="Ochi K."/>
        </authorList>
    </citation>
    <scope>NUCLEOTIDE SEQUENCE [LARGE SCALE GENOMIC DNA]</scope>
    <source>
        <strain evidence="2 3">T-3040</strain>
    </source>
</reference>
<dbReference type="Proteomes" id="UP000245202">
    <property type="component" value="Unassembled WGS sequence"/>
</dbReference>
<comment type="caution">
    <text evidence="2">The sequence shown here is derived from an EMBL/GenBank/DDBJ whole genome shotgun (WGS) entry which is preliminary data.</text>
</comment>
<accession>A0A2R5ELP8</accession>
<dbReference type="CDD" id="cd02440">
    <property type="entry name" value="AdoMet_MTases"/>
    <property type="match status" value="1"/>
</dbReference>
<dbReference type="Pfam" id="PF13649">
    <property type="entry name" value="Methyltransf_25"/>
    <property type="match status" value="1"/>
</dbReference>
<gene>
    <name evidence="2" type="ORF">PAT3040_02115</name>
</gene>
<dbReference type="AlphaFoldDB" id="A0A2R5ELP8"/>
<dbReference type="InterPro" id="IPR041698">
    <property type="entry name" value="Methyltransf_25"/>
</dbReference>